<accession>A0A642UYU5</accession>
<name>A0A642UYU5_DIURU</name>
<evidence type="ECO:0000313" key="2">
    <source>
        <dbReference type="Proteomes" id="UP000449547"/>
    </source>
</evidence>
<dbReference type="RefSeq" id="XP_034014887.1">
    <property type="nucleotide sequence ID" value="XM_034156435.1"/>
</dbReference>
<dbReference type="InterPro" id="IPR019419">
    <property type="entry name" value="AIM19"/>
</dbReference>
<dbReference type="GO" id="GO:0005739">
    <property type="term" value="C:mitochondrion"/>
    <property type="evidence" value="ECO:0007669"/>
    <property type="project" value="TreeGrafter"/>
</dbReference>
<gene>
    <name evidence="1" type="ORF">DIURU_000365</name>
</gene>
<dbReference type="OMA" id="PAWIMSG"/>
<dbReference type="PANTHER" id="PTHR28177">
    <property type="entry name" value="ALTERED INHERITANCE OF MITOCHONDRIA PROTEIN 19, MITOCHONDRIAL"/>
    <property type="match status" value="1"/>
</dbReference>
<dbReference type="GeneID" id="54779018"/>
<dbReference type="Pfam" id="PF10315">
    <property type="entry name" value="Aim19"/>
    <property type="match status" value="1"/>
</dbReference>
<keyword evidence="2" id="KW-1185">Reference proteome</keyword>
<dbReference type="AlphaFoldDB" id="A0A642UYU5"/>
<evidence type="ECO:0000313" key="1">
    <source>
        <dbReference type="EMBL" id="KAA8907955.1"/>
    </source>
</evidence>
<sequence>MATPVSTDQGNINAKAPGLTSMVDQWGSSPYPSGAFGTLLALRGVLASKDKAAVLTPTRASCFTFGAANLLGTYMMFVDPHNGAGFNFAWNSLYLIVNWKQAVKSAVHGKLVPAGFSAFALFNAGVYGKRYFWSLI</sequence>
<dbReference type="Proteomes" id="UP000449547">
    <property type="component" value="Unassembled WGS sequence"/>
</dbReference>
<reference evidence="1 2" key="1">
    <citation type="submission" date="2019-07" db="EMBL/GenBank/DDBJ databases">
        <title>Genome assembly of two rare yeast pathogens: Diutina rugosa and Trichomonascus ciferrii.</title>
        <authorList>
            <person name="Mixao V."/>
            <person name="Saus E."/>
            <person name="Hansen A."/>
            <person name="Lass-Flor C."/>
            <person name="Gabaldon T."/>
        </authorList>
    </citation>
    <scope>NUCLEOTIDE SEQUENCE [LARGE SCALE GENOMIC DNA]</scope>
    <source>
        <strain evidence="1 2">CBS 613</strain>
    </source>
</reference>
<dbReference type="OrthoDB" id="5554402at2759"/>
<protein>
    <submittedName>
        <fullName evidence="1">Uncharacterized protein</fullName>
    </submittedName>
</protein>
<comment type="caution">
    <text evidence="1">The sequence shown here is derived from an EMBL/GenBank/DDBJ whole genome shotgun (WGS) entry which is preliminary data.</text>
</comment>
<proteinExistence type="predicted"/>
<dbReference type="PANTHER" id="PTHR28177:SF1">
    <property type="entry name" value="ALTERED INHERITANCE OF MITOCHONDRIA PROTEIN 19, MITOCHONDRIAL"/>
    <property type="match status" value="1"/>
</dbReference>
<dbReference type="EMBL" id="SWFT01000018">
    <property type="protein sequence ID" value="KAA8907955.1"/>
    <property type="molecule type" value="Genomic_DNA"/>
</dbReference>
<dbReference type="VEuPathDB" id="FungiDB:DIURU_000365"/>
<organism evidence="1 2">
    <name type="scientific">Diutina rugosa</name>
    <name type="common">Yeast</name>
    <name type="synonym">Candida rugosa</name>
    <dbReference type="NCBI Taxonomy" id="5481"/>
    <lineage>
        <taxon>Eukaryota</taxon>
        <taxon>Fungi</taxon>
        <taxon>Dikarya</taxon>
        <taxon>Ascomycota</taxon>
        <taxon>Saccharomycotina</taxon>
        <taxon>Pichiomycetes</taxon>
        <taxon>Debaryomycetaceae</taxon>
        <taxon>Diutina</taxon>
    </lineage>
</organism>